<comment type="caution">
    <text evidence="2">The sequence shown here is derived from an EMBL/GenBank/DDBJ whole genome shotgun (WGS) entry which is preliminary data.</text>
</comment>
<evidence type="ECO:0000313" key="3">
    <source>
        <dbReference type="Proteomes" id="UP001283361"/>
    </source>
</evidence>
<evidence type="ECO:0000313" key="2">
    <source>
        <dbReference type="EMBL" id="KAK3761146.1"/>
    </source>
</evidence>
<keyword evidence="3" id="KW-1185">Reference proteome</keyword>
<feature type="compositionally biased region" description="Polar residues" evidence="1">
    <location>
        <begin position="73"/>
        <end position="97"/>
    </location>
</feature>
<dbReference type="AlphaFoldDB" id="A0AAE1D8F2"/>
<name>A0AAE1D8F2_9GAST</name>
<evidence type="ECO:0000256" key="1">
    <source>
        <dbReference type="SAM" id="MobiDB-lite"/>
    </source>
</evidence>
<reference evidence="2" key="1">
    <citation type="journal article" date="2023" name="G3 (Bethesda)">
        <title>A reference genome for the long-term kleptoplast-retaining sea slug Elysia crispata morphotype clarki.</title>
        <authorList>
            <person name="Eastman K.E."/>
            <person name="Pendleton A.L."/>
            <person name="Shaikh M.A."/>
            <person name="Suttiyut T."/>
            <person name="Ogas R."/>
            <person name="Tomko P."/>
            <person name="Gavelis G."/>
            <person name="Widhalm J.R."/>
            <person name="Wisecaver J.H."/>
        </authorList>
    </citation>
    <scope>NUCLEOTIDE SEQUENCE</scope>
    <source>
        <strain evidence="2">ECLA1</strain>
    </source>
</reference>
<proteinExistence type="predicted"/>
<accession>A0AAE1D8F2</accession>
<protein>
    <submittedName>
        <fullName evidence="2">Uncharacterized protein</fullName>
    </submittedName>
</protein>
<dbReference type="EMBL" id="JAWDGP010004927">
    <property type="protein sequence ID" value="KAK3761146.1"/>
    <property type="molecule type" value="Genomic_DNA"/>
</dbReference>
<feature type="region of interest" description="Disordered" evidence="1">
    <location>
        <begin position="61"/>
        <end position="97"/>
    </location>
</feature>
<gene>
    <name evidence="2" type="ORF">RRG08_022550</name>
</gene>
<sequence>MKSTYLVTRETEDGDTVSLFVFGEEEESLAKEAERTNGVIDYNKVKDHHFPVEKSNYQLARHLSQDGRASNGAGPQSSRSVKSNGKTKEGSSACQIM</sequence>
<organism evidence="2 3">
    <name type="scientific">Elysia crispata</name>
    <name type="common">lettuce slug</name>
    <dbReference type="NCBI Taxonomy" id="231223"/>
    <lineage>
        <taxon>Eukaryota</taxon>
        <taxon>Metazoa</taxon>
        <taxon>Spiralia</taxon>
        <taxon>Lophotrochozoa</taxon>
        <taxon>Mollusca</taxon>
        <taxon>Gastropoda</taxon>
        <taxon>Heterobranchia</taxon>
        <taxon>Euthyneura</taxon>
        <taxon>Panpulmonata</taxon>
        <taxon>Sacoglossa</taxon>
        <taxon>Placobranchoidea</taxon>
        <taxon>Plakobranchidae</taxon>
        <taxon>Elysia</taxon>
    </lineage>
</organism>
<dbReference type="Proteomes" id="UP001283361">
    <property type="component" value="Unassembled WGS sequence"/>
</dbReference>